<protein>
    <recommendedName>
        <fullName evidence="3">NAD-dependent epimerase/dehydratase domain-containing protein</fullName>
    </recommendedName>
</protein>
<dbReference type="PANTHER" id="PTHR10366:SF564">
    <property type="entry name" value="STEROL-4-ALPHA-CARBOXYLATE 3-DEHYDROGENASE, DECARBOXYLATING"/>
    <property type="match status" value="1"/>
</dbReference>
<dbReference type="InterPro" id="IPR050425">
    <property type="entry name" value="NAD(P)_dehydrat-like"/>
</dbReference>
<evidence type="ECO:0000256" key="1">
    <source>
        <dbReference type="ARBA" id="ARBA00023002"/>
    </source>
</evidence>
<dbReference type="GO" id="GO:0016616">
    <property type="term" value="F:oxidoreductase activity, acting on the CH-OH group of donors, NAD or NADP as acceptor"/>
    <property type="evidence" value="ECO:0007669"/>
    <property type="project" value="TreeGrafter"/>
</dbReference>
<comment type="similarity">
    <text evidence="2">Belongs to the NAD(P)-dependent epimerase/dehydratase family. Dihydroflavonol-4-reductase subfamily.</text>
</comment>
<dbReference type="EMBL" id="FJOG01000054">
    <property type="protein sequence ID" value="CZR68427.1"/>
    <property type="molecule type" value="Genomic_DNA"/>
</dbReference>
<dbReference type="Proteomes" id="UP000184330">
    <property type="component" value="Unassembled WGS sequence"/>
</dbReference>
<dbReference type="PANTHER" id="PTHR10366">
    <property type="entry name" value="NAD DEPENDENT EPIMERASE/DEHYDRATASE"/>
    <property type="match status" value="1"/>
</dbReference>
<dbReference type="Pfam" id="PF01370">
    <property type="entry name" value="Epimerase"/>
    <property type="match status" value="1"/>
</dbReference>
<keyword evidence="5" id="KW-1185">Reference proteome</keyword>
<accession>A0A1L7XTY3</accession>
<dbReference type="Gene3D" id="3.40.50.720">
    <property type="entry name" value="NAD(P)-binding Rossmann-like Domain"/>
    <property type="match status" value="1"/>
</dbReference>
<keyword evidence="1" id="KW-0560">Oxidoreductase</keyword>
<gene>
    <name evidence="4" type="ORF">PAC_18326</name>
</gene>
<dbReference type="InterPro" id="IPR036291">
    <property type="entry name" value="NAD(P)-bd_dom_sf"/>
</dbReference>
<organism evidence="4 5">
    <name type="scientific">Phialocephala subalpina</name>
    <dbReference type="NCBI Taxonomy" id="576137"/>
    <lineage>
        <taxon>Eukaryota</taxon>
        <taxon>Fungi</taxon>
        <taxon>Dikarya</taxon>
        <taxon>Ascomycota</taxon>
        <taxon>Pezizomycotina</taxon>
        <taxon>Leotiomycetes</taxon>
        <taxon>Helotiales</taxon>
        <taxon>Mollisiaceae</taxon>
        <taxon>Phialocephala</taxon>
        <taxon>Phialocephala fortinii species complex</taxon>
    </lineage>
</organism>
<dbReference type="OrthoDB" id="2735536at2759"/>
<evidence type="ECO:0000256" key="2">
    <source>
        <dbReference type="ARBA" id="ARBA00023445"/>
    </source>
</evidence>
<proteinExistence type="inferred from homology"/>
<name>A0A1L7XTY3_9HELO</name>
<sequence length="360" mass="39625">MPFMTHTYASSLVLITGVTGHIGFRVLLDALNSGYSVRAAVRSSEKAKSLSQHPKIFSIPNISSRLTFVVVPDLCRKHAYDEAARGCDFVIHIASPLMSNGVPAGSNQEDFFVKPAVRGTVNMLDAARKSGSVRRVVITSSITALIPFDELSGATRCSRWIEPTDRIPFTKGPYANEFEAYAASKVAALAEAESWIRKHDVGFDVVHLHPSFVEGRNELATSPREMFKGTNAMVLGIALGQKFEYSTMGQTVHLEDVSRVHVQSLDCANVPGNTSYILSRDMIWDDVTDIVARRFPEDVAKRMLPNSGSAVTHAVFVDTSLTEEVFGFEHVDLEEQVVSIVGYFSELRQKSGKKISLRRA</sequence>
<evidence type="ECO:0000313" key="4">
    <source>
        <dbReference type="EMBL" id="CZR68427.1"/>
    </source>
</evidence>
<dbReference type="SUPFAM" id="SSF51735">
    <property type="entry name" value="NAD(P)-binding Rossmann-fold domains"/>
    <property type="match status" value="1"/>
</dbReference>
<dbReference type="AlphaFoldDB" id="A0A1L7XTY3"/>
<evidence type="ECO:0000313" key="5">
    <source>
        <dbReference type="Proteomes" id="UP000184330"/>
    </source>
</evidence>
<reference evidence="4 5" key="1">
    <citation type="submission" date="2016-03" db="EMBL/GenBank/DDBJ databases">
        <authorList>
            <person name="Ploux O."/>
        </authorList>
    </citation>
    <scope>NUCLEOTIDE SEQUENCE [LARGE SCALE GENOMIC DNA]</scope>
    <source>
        <strain evidence="4 5">UAMH 11012</strain>
    </source>
</reference>
<dbReference type="STRING" id="576137.A0A1L7XTY3"/>
<evidence type="ECO:0000259" key="3">
    <source>
        <dbReference type="Pfam" id="PF01370"/>
    </source>
</evidence>
<feature type="domain" description="NAD-dependent epimerase/dehydratase" evidence="3">
    <location>
        <begin position="13"/>
        <end position="266"/>
    </location>
</feature>
<dbReference type="InterPro" id="IPR001509">
    <property type="entry name" value="Epimerase_deHydtase"/>
</dbReference>